<evidence type="ECO:0000313" key="2">
    <source>
        <dbReference type="EMBL" id="GIY62346.1"/>
    </source>
</evidence>
<feature type="compositionally biased region" description="Low complexity" evidence="1">
    <location>
        <begin position="69"/>
        <end position="78"/>
    </location>
</feature>
<dbReference type="AlphaFoldDB" id="A0AAV4UWR1"/>
<gene>
    <name evidence="2" type="primary">AVEN_188390_1</name>
    <name evidence="2" type="ORF">CEXT_594391</name>
</gene>
<keyword evidence="3" id="KW-1185">Reference proteome</keyword>
<feature type="region of interest" description="Disordered" evidence="1">
    <location>
        <begin position="199"/>
        <end position="228"/>
    </location>
</feature>
<evidence type="ECO:0000256" key="1">
    <source>
        <dbReference type="SAM" id="MobiDB-lite"/>
    </source>
</evidence>
<protein>
    <submittedName>
        <fullName evidence="2">Uncharacterized protein</fullName>
    </submittedName>
</protein>
<feature type="compositionally biased region" description="Low complexity" evidence="1">
    <location>
        <begin position="206"/>
        <end position="224"/>
    </location>
</feature>
<name>A0AAV4UWR1_CAEEX</name>
<accession>A0AAV4UWR1</accession>
<organism evidence="2 3">
    <name type="scientific">Caerostris extrusa</name>
    <name type="common">Bark spider</name>
    <name type="synonym">Caerostris bankana</name>
    <dbReference type="NCBI Taxonomy" id="172846"/>
    <lineage>
        <taxon>Eukaryota</taxon>
        <taxon>Metazoa</taxon>
        <taxon>Ecdysozoa</taxon>
        <taxon>Arthropoda</taxon>
        <taxon>Chelicerata</taxon>
        <taxon>Arachnida</taxon>
        <taxon>Araneae</taxon>
        <taxon>Araneomorphae</taxon>
        <taxon>Entelegynae</taxon>
        <taxon>Araneoidea</taxon>
        <taxon>Araneidae</taxon>
        <taxon>Caerostris</taxon>
    </lineage>
</organism>
<dbReference type="EMBL" id="BPLR01013611">
    <property type="protein sequence ID" value="GIY62346.1"/>
    <property type="molecule type" value="Genomic_DNA"/>
</dbReference>
<sequence>MDEDSSDEDDEKVDVGGVADLRPNFTFLRPRSNGLSSKDSNDDPSKKGSSFSAENLVRNRLSPNEQQPVIISEGGPSVSVSSSFPPSHMMPYLYSSGLYLPPPPGVFLPGSATGPFPIPGPFGPAPSTSSLHPSLLFNAHLAMSQSLFNQSYTSTSEAMKYHHQRFWPYPVVSTPVSVPCPQPVVSELRSPMSTGSSYDGSHFKCSASPGSDGGASSVGSSSSDLKSIENMVNGLERQQGMPVTLSTLRDK</sequence>
<feature type="region of interest" description="Disordered" evidence="1">
    <location>
        <begin position="1"/>
        <end position="78"/>
    </location>
</feature>
<reference evidence="2 3" key="1">
    <citation type="submission" date="2021-06" db="EMBL/GenBank/DDBJ databases">
        <title>Caerostris extrusa draft genome.</title>
        <authorList>
            <person name="Kono N."/>
            <person name="Arakawa K."/>
        </authorList>
    </citation>
    <scope>NUCLEOTIDE SEQUENCE [LARGE SCALE GENOMIC DNA]</scope>
</reference>
<dbReference type="Proteomes" id="UP001054945">
    <property type="component" value="Unassembled WGS sequence"/>
</dbReference>
<comment type="caution">
    <text evidence="2">The sequence shown here is derived from an EMBL/GenBank/DDBJ whole genome shotgun (WGS) entry which is preliminary data.</text>
</comment>
<evidence type="ECO:0000313" key="3">
    <source>
        <dbReference type="Proteomes" id="UP001054945"/>
    </source>
</evidence>
<feature type="compositionally biased region" description="Acidic residues" evidence="1">
    <location>
        <begin position="1"/>
        <end position="12"/>
    </location>
</feature>
<proteinExistence type="predicted"/>